<name>A0A914WVJ4_9BILA</name>
<keyword evidence="1" id="KW-0175">Coiled coil</keyword>
<evidence type="ECO:0000313" key="4">
    <source>
        <dbReference type="WBParaSite" id="PSAMB.scaffold5556size11412.g26873.t1"/>
    </source>
</evidence>
<accession>A0A914WVJ4</accession>
<feature type="compositionally biased region" description="Polar residues" evidence="2">
    <location>
        <begin position="282"/>
        <end position="313"/>
    </location>
</feature>
<proteinExistence type="predicted"/>
<reference evidence="4" key="1">
    <citation type="submission" date="2022-11" db="UniProtKB">
        <authorList>
            <consortium name="WormBaseParasite"/>
        </authorList>
    </citation>
    <scope>IDENTIFICATION</scope>
</reference>
<feature type="compositionally biased region" description="Acidic residues" evidence="2">
    <location>
        <begin position="111"/>
        <end position="121"/>
    </location>
</feature>
<feature type="coiled-coil region" evidence="1">
    <location>
        <begin position="4"/>
        <end position="31"/>
    </location>
</feature>
<evidence type="ECO:0000256" key="2">
    <source>
        <dbReference type="SAM" id="MobiDB-lite"/>
    </source>
</evidence>
<dbReference type="Proteomes" id="UP000887566">
    <property type="component" value="Unplaced"/>
</dbReference>
<dbReference type="AlphaFoldDB" id="A0A914WVJ4"/>
<feature type="compositionally biased region" description="Pro residues" evidence="2">
    <location>
        <begin position="164"/>
        <end position="221"/>
    </location>
</feature>
<feature type="region of interest" description="Disordered" evidence="2">
    <location>
        <begin position="276"/>
        <end position="330"/>
    </location>
</feature>
<protein>
    <submittedName>
        <fullName evidence="4">WW domain binding protein 11</fullName>
    </submittedName>
</protein>
<organism evidence="3 4">
    <name type="scientific">Plectus sambesii</name>
    <dbReference type="NCBI Taxonomy" id="2011161"/>
    <lineage>
        <taxon>Eukaryota</taxon>
        <taxon>Metazoa</taxon>
        <taxon>Ecdysozoa</taxon>
        <taxon>Nematoda</taxon>
        <taxon>Chromadorea</taxon>
        <taxon>Plectida</taxon>
        <taxon>Plectina</taxon>
        <taxon>Plectoidea</taxon>
        <taxon>Plectidae</taxon>
        <taxon>Plectus</taxon>
    </lineage>
</organism>
<keyword evidence="3" id="KW-1185">Reference proteome</keyword>
<sequence length="330" mass="35720">MYRNEKQLEKVKDMQMKMQQYETARQQMESNFEAVKFSKEADPGEIPLPDGLAIPGAAMTPALPSAIPAHLLLPDAPHKPGILKKAAPIRKGPKSDHPPGPPCGLPPEFSGSEDEEDEDGEPSDRRRRVRFGDESSDRRRQERELAPNEFDAGEGPTPLMSLRPPAPNAPVFPPSGPRLARPPMPPPGLPPPRMGLRAPPPPPSYAKPRTAPPPPMRPPGPGGIGPHPTQVPPPNSAAVISAEPQVVKRSAGGAIISAQPQLRNMQKEAVRFIPTNLRVNRPTPQQVKRPTRPVGSTSGIGSMNAQPQQAQQKSTDDAYADFMKEMTDLL</sequence>
<feature type="region of interest" description="Disordered" evidence="2">
    <location>
        <begin position="71"/>
        <end position="236"/>
    </location>
</feature>
<evidence type="ECO:0000313" key="3">
    <source>
        <dbReference type="Proteomes" id="UP000887566"/>
    </source>
</evidence>
<evidence type="ECO:0000256" key="1">
    <source>
        <dbReference type="SAM" id="Coils"/>
    </source>
</evidence>
<dbReference type="WBParaSite" id="PSAMB.scaffold5556size11412.g26873.t1">
    <property type="protein sequence ID" value="PSAMB.scaffold5556size11412.g26873.t1"/>
    <property type="gene ID" value="PSAMB.scaffold5556size11412.g26873"/>
</dbReference>
<feature type="compositionally biased region" description="Basic and acidic residues" evidence="2">
    <location>
        <begin position="130"/>
        <end position="146"/>
    </location>
</feature>